<dbReference type="InterPro" id="IPR036680">
    <property type="entry name" value="SPOR-like_sf"/>
</dbReference>
<proteinExistence type="predicted"/>
<dbReference type="Gene3D" id="1.25.40.10">
    <property type="entry name" value="Tetratricopeptide repeat domain"/>
    <property type="match status" value="1"/>
</dbReference>
<dbReference type="GO" id="GO:0042834">
    <property type="term" value="F:peptidoglycan binding"/>
    <property type="evidence" value="ECO:0007669"/>
    <property type="project" value="InterPro"/>
</dbReference>
<dbReference type="Gene3D" id="3.30.70.1070">
    <property type="entry name" value="Sporulation related repeat"/>
    <property type="match status" value="1"/>
</dbReference>
<reference evidence="4" key="1">
    <citation type="submission" date="2018-06" db="EMBL/GenBank/DDBJ databases">
        <authorList>
            <person name="Zhirakovskaya E."/>
        </authorList>
    </citation>
    <scope>NUCLEOTIDE SEQUENCE</scope>
</reference>
<evidence type="ECO:0000256" key="1">
    <source>
        <dbReference type="ARBA" id="ARBA00022729"/>
    </source>
</evidence>
<keyword evidence="2" id="KW-0812">Transmembrane</keyword>
<organism evidence="4">
    <name type="scientific">hydrothermal vent metagenome</name>
    <dbReference type="NCBI Taxonomy" id="652676"/>
    <lineage>
        <taxon>unclassified sequences</taxon>
        <taxon>metagenomes</taxon>
        <taxon>ecological metagenomes</taxon>
    </lineage>
</organism>
<evidence type="ECO:0000256" key="2">
    <source>
        <dbReference type="SAM" id="Phobius"/>
    </source>
</evidence>
<dbReference type="EMBL" id="UOFJ01000446">
    <property type="protein sequence ID" value="VAW69592.1"/>
    <property type="molecule type" value="Genomic_DNA"/>
</dbReference>
<dbReference type="InterPro" id="IPR011990">
    <property type="entry name" value="TPR-like_helical_dom_sf"/>
</dbReference>
<feature type="transmembrane region" description="Helical" evidence="2">
    <location>
        <begin position="34"/>
        <end position="55"/>
    </location>
</feature>
<keyword evidence="2" id="KW-1133">Transmembrane helix</keyword>
<protein>
    <recommendedName>
        <fullName evidence="3">Outer membrane lipoprotein BamD-like domain-containing protein</fullName>
    </recommendedName>
</protein>
<dbReference type="SUPFAM" id="SSF48452">
    <property type="entry name" value="TPR-like"/>
    <property type="match status" value="1"/>
</dbReference>
<feature type="domain" description="Outer membrane lipoprotein BamD-like" evidence="3">
    <location>
        <begin position="339"/>
        <end position="453"/>
    </location>
</feature>
<name>A0A3B0Y2H0_9ZZZZ</name>
<dbReference type="Pfam" id="PF13525">
    <property type="entry name" value="YfiO"/>
    <property type="match status" value="1"/>
</dbReference>
<evidence type="ECO:0000313" key="4">
    <source>
        <dbReference type="EMBL" id="VAW69592.1"/>
    </source>
</evidence>
<keyword evidence="1" id="KW-0732">Signal</keyword>
<keyword evidence="2" id="KW-0472">Membrane</keyword>
<evidence type="ECO:0000259" key="3">
    <source>
        <dbReference type="Pfam" id="PF13525"/>
    </source>
</evidence>
<dbReference type="SUPFAM" id="SSF56935">
    <property type="entry name" value="Porins"/>
    <property type="match status" value="1"/>
</dbReference>
<dbReference type="InterPro" id="IPR039565">
    <property type="entry name" value="BamD-like"/>
</dbReference>
<gene>
    <name evidence="4" type="ORF">MNBD_GAMMA10-2207</name>
</gene>
<dbReference type="AlphaFoldDB" id="A0A3B0Y2H0"/>
<sequence length="890" mass="100994">MVDTDMKFNRGEQYSCPNRVKYFFRLRSPMNCKIICTQLLLALIVFIVGVSHAYAKDKITKNNIKYIDLAAPYVVVVANSAKNFTIEDLNGAYVSNGHRYYVVKVKSKNKRPYQLRYGFFRTKNAAKKIQSLLKVRFKKTYIIKTKQSERNISSQTELVPSAHAKLAEYLIVSTAYETANVIAEIAGKALKKASVPKKRKPVVVGAESDEVEEELVPVAEVKYDNYLVINLKTTNNLSDFDKVIKHPEIANNAFYISELKIDGRTWYQYRLGFFVDESIARQKLAALRAEYPLARMIRVTSDEKEDATARVRSFFAAAPAVKNAKPLARLKPVSTDKLQTLMKKGSSALSDKRYASAIKVFTQLLRYPETKYSKDSQEFLGFAYELNGNVAEARREYDRYLSLYPESRGANRVRQRLASLITAREDPRKALRERQARSRDAQWQNFGSFSQFYRRDESQLNNDNTREDLSLLSSDISVSSRYRGEEYLMSSRFIGGHDLDFTGEENESSSSISSMYFDVTNLDGDFYGIIGRQSVSKDGILGRMDGAIVSYKLNDYVKLNASMGFVVEDTRKSANKDKFFTGISADLGTFSNAWDVNVYYIQQKDGKLTGREAIGSEIRYFHPRRTLFALFDYDVMFGELNTALAIGNWQFENRIQLNATIDVRKSPFLTTSNALLNNSNLNVNSADDLLTPAGGGLSESEILQRASNQTATSTTFTLGLNAPITDKYQLSADVTSTKLSSATNETPPQLDPQNPLPLEPVPTEAIGPDYFYNLQLIGNSVFVTNDSAIAGLRFSDTDRSKVNSLNFNLRFPLSRNWRINPRLRFDRRTNKQDNTKQSVTAVAFRVDYRLKRNINFEFDIGQEQTNTGRLNAESDDRKALFLSMGYRYDF</sequence>
<accession>A0A3B0Y2H0</accession>